<dbReference type="HAMAP" id="MF_00265">
    <property type="entry name" value="VapC_Nob1"/>
    <property type="match status" value="1"/>
</dbReference>
<dbReference type="InterPro" id="IPR022907">
    <property type="entry name" value="VapC_family"/>
</dbReference>
<dbReference type="GO" id="GO:0004540">
    <property type="term" value="F:RNA nuclease activity"/>
    <property type="evidence" value="ECO:0007669"/>
    <property type="project" value="InterPro"/>
</dbReference>
<dbReference type="SUPFAM" id="SSF88723">
    <property type="entry name" value="PIN domain-like"/>
    <property type="match status" value="1"/>
</dbReference>
<dbReference type="GO" id="GO:0090729">
    <property type="term" value="F:toxin activity"/>
    <property type="evidence" value="ECO:0007669"/>
    <property type="project" value="UniProtKB-KW"/>
</dbReference>
<evidence type="ECO:0000256" key="4">
    <source>
        <dbReference type="ARBA" id="ARBA00022723"/>
    </source>
</evidence>
<dbReference type="PANTHER" id="PTHR33653">
    <property type="entry name" value="RIBONUCLEASE VAPC2"/>
    <property type="match status" value="1"/>
</dbReference>
<protein>
    <recommendedName>
        <fullName evidence="8">Ribonuclease VapC</fullName>
        <shortName evidence="8">RNase VapC</shortName>
        <ecNumber evidence="8">3.1.-.-</ecNumber>
    </recommendedName>
    <alternativeName>
        <fullName evidence="8">Toxin VapC</fullName>
    </alternativeName>
</protein>
<dbReference type="KEGG" id="nsl:BOX37_26005"/>
<dbReference type="Gene3D" id="3.40.50.1010">
    <property type="entry name" value="5'-nuclease"/>
    <property type="match status" value="1"/>
</dbReference>
<name>A0A1J0VXR6_9NOCA</name>
<dbReference type="EMBL" id="CP018082">
    <property type="protein sequence ID" value="APE36814.1"/>
    <property type="molecule type" value="Genomic_DNA"/>
</dbReference>
<evidence type="ECO:0000259" key="9">
    <source>
        <dbReference type="Pfam" id="PF01850"/>
    </source>
</evidence>
<dbReference type="GO" id="GO:0016787">
    <property type="term" value="F:hydrolase activity"/>
    <property type="evidence" value="ECO:0007669"/>
    <property type="project" value="UniProtKB-KW"/>
</dbReference>
<organism evidence="10 11">
    <name type="scientific">Nocardia mangyaensis</name>
    <dbReference type="NCBI Taxonomy" id="2213200"/>
    <lineage>
        <taxon>Bacteria</taxon>
        <taxon>Bacillati</taxon>
        <taxon>Actinomycetota</taxon>
        <taxon>Actinomycetes</taxon>
        <taxon>Mycobacteriales</taxon>
        <taxon>Nocardiaceae</taxon>
        <taxon>Nocardia</taxon>
    </lineage>
</organism>
<dbReference type="CDD" id="cd18733">
    <property type="entry name" value="PIN_RfVapC1-like"/>
    <property type="match status" value="1"/>
</dbReference>
<evidence type="ECO:0000256" key="1">
    <source>
        <dbReference type="ARBA" id="ARBA00001946"/>
    </source>
</evidence>
<comment type="cofactor">
    <cofactor evidence="1 8">
        <name>Mg(2+)</name>
        <dbReference type="ChEBI" id="CHEBI:18420"/>
    </cofactor>
</comment>
<keyword evidence="8" id="KW-0800">Toxin</keyword>
<proteinExistence type="inferred from homology"/>
<dbReference type="InterPro" id="IPR029060">
    <property type="entry name" value="PIN-like_dom_sf"/>
</dbReference>
<sequence>MGTLIDTSVFIDLERAYTRGGASTLDKIANELGAQVGFDEDVAMSAVTASELLHGVHRAKPELRSRREAFVEMAIAAFPPQPFDLLAARIHAGVWADLTNRGQEIGAHDVLIAATAMSIGWRIATANTRHFDRIPGLDVREVRFT</sequence>
<evidence type="ECO:0000256" key="8">
    <source>
        <dbReference type="HAMAP-Rule" id="MF_00265"/>
    </source>
</evidence>
<comment type="similarity">
    <text evidence="7 8">Belongs to the PINc/VapC protein family.</text>
</comment>
<feature type="binding site" evidence="8">
    <location>
        <position position="6"/>
    </location>
    <ligand>
        <name>Mg(2+)</name>
        <dbReference type="ChEBI" id="CHEBI:18420"/>
    </ligand>
</feature>
<evidence type="ECO:0000256" key="7">
    <source>
        <dbReference type="ARBA" id="ARBA00038093"/>
    </source>
</evidence>
<dbReference type="EC" id="3.1.-.-" evidence="8"/>
<evidence type="ECO:0000313" key="11">
    <source>
        <dbReference type="Proteomes" id="UP000183810"/>
    </source>
</evidence>
<keyword evidence="3 8" id="KW-0540">Nuclease</keyword>
<keyword evidence="6 8" id="KW-0460">Magnesium</keyword>
<keyword evidence="11" id="KW-1185">Reference proteome</keyword>
<keyword evidence="5 8" id="KW-0378">Hydrolase</keyword>
<evidence type="ECO:0000313" key="10">
    <source>
        <dbReference type="EMBL" id="APE36814.1"/>
    </source>
</evidence>
<accession>A0A1J0VXR6</accession>
<dbReference type="OrthoDB" id="9799448at2"/>
<reference evidence="10" key="1">
    <citation type="submission" date="2016-11" db="EMBL/GenBank/DDBJ databases">
        <authorList>
            <person name="Jaros S."/>
            <person name="Januszkiewicz K."/>
            <person name="Wedrychowicz H."/>
        </authorList>
    </citation>
    <scope>NUCLEOTIDE SEQUENCE [LARGE SCALE GENOMIC DNA]</scope>
    <source>
        <strain evidence="10">Y48</strain>
    </source>
</reference>
<evidence type="ECO:0000256" key="5">
    <source>
        <dbReference type="ARBA" id="ARBA00022801"/>
    </source>
</evidence>
<evidence type="ECO:0000256" key="3">
    <source>
        <dbReference type="ARBA" id="ARBA00022722"/>
    </source>
</evidence>
<dbReference type="GO" id="GO:0000287">
    <property type="term" value="F:magnesium ion binding"/>
    <property type="evidence" value="ECO:0007669"/>
    <property type="project" value="UniProtKB-UniRule"/>
</dbReference>
<dbReference type="Pfam" id="PF01850">
    <property type="entry name" value="PIN"/>
    <property type="match status" value="1"/>
</dbReference>
<dbReference type="InterPro" id="IPR002716">
    <property type="entry name" value="PIN_dom"/>
</dbReference>
<gene>
    <name evidence="8" type="primary">vapC</name>
    <name evidence="10" type="ORF">BOX37_26005</name>
</gene>
<feature type="binding site" evidence="8">
    <location>
        <position position="109"/>
    </location>
    <ligand>
        <name>Mg(2+)</name>
        <dbReference type="ChEBI" id="CHEBI:18420"/>
    </ligand>
</feature>
<keyword evidence="2 8" id="KW-1277">Toxin-antitoxin system</keyword>
<comment type="function">
    <text evidence="8">Toxic component of a toxin-antitoxin (TA) system. An RNase.</text>
</comment>
<evidence type="ECO:0000256" key="2">
    <source>
        <dbReference type="ARBA" id="ARBA00022649"/>
    </source>
</evidence>
<feature type="domain" description="PIN" evidence="9">
    <location>
        <begin position="4"/>
        <end position="136"/>
    </location>
</feature>
<dbReference type="PANTHER" id="PTHR33653:SF1">
    <property type="entry name" value="RIBONUCLEASE VAPC2"/>
    <property type="match status" value="1"/>
</dbReference>
<keyword evidence="4 8" id="KW-0479">Metal-binding</keyword>
<dbReference type="Proteomes" id="UP000183810">
    <property type="component" value="Chromosome"/>
</dbReference>
<evidence type="ECO:0000256" key="6">
    <source>
        <dbReference type="ARBA" id="ARBA00022842"/>
    </source>
</evidence>
<dbReference type="AlphaFoldDB" id="A0A1J0VXR6"/>
<dbReference type="RefSeq" id="WP_071929997.1">
    <property type="nucleotide sequence ID" value="NZ_CP018082.1"/>
</dbReference>
<dbReference type="InterPro" id="IPR050556">
    <property type="entry name" value="Type_II_TA_system_RNase"/>
</dbReference>